<reference evidence="1" key="1">
    <citation type="submission" date="2012-01" db="EMBL/GenBank/DDBJ databases">
        <authorList>
            <person name="Summers A.O."/>
            <person name="Wireman J."/>
        </authorList>
    </citation>
    <scope>NUCLEOTIDE SEQUENCE</scope>
    <source>
        <strain evidence="1">NCPPB880</strain>
        <plasmid evidence="1">pNCPPB880-40</plasmid>
    </source>
</reference>
<keyword evidence="1" id="KW-0614">Plasmid</keyword>
<proteinExistence type="predicted"/>
<sequence length="84" mass="9710">MATNQPAYIEPALFLFSSADQLKRYDSFHVERSFQTREYRTTSVIMFYVVGHIGQSREVIAEFPAELQATIFRDMAEATARSIR</sequence>
<accession>I3W2E3</accession>
<dbReference type="AlphaFoldDB" id="I3W2E3"/>
<organism evidence="1">
    <name type="scientific">Pseudomonas syringae</name>
    <dbReference type="NCBI Taxonomy" id="317"/>
    <lineage>
        <taxon>Bacteria</taxon>
        <taxon>Pseudomonadati</taxon>
        <taxon>Pseudomonadota</taxon>
        <taxon>Gammaproteobacteria</taxon>
        <taxon>Pseudomonadales</taxon>
        <taxon>Pseudomonadaceae</taxon>
        <taxon>Pseudomonas</taxon>
    </lineage>
</organism>
<evidence type="ECO:0000313" key="1">
    <source>
        <dbReference type="EMBL" id="AFK89770.1"/>
    </source>
</evidence>
<dbReference type="EMBL" id="JQ418534">
    <property type="protein sequence ID" value="AFK89770.1"/>
    <property type="molecule type" value="Genomic_DNA"/>
</dbReference>
<protein>
    <submittedName>
        <fullName evidence="1">Uncharacterized protein</fullName>
    </submittedName>
</protein>
<geneLocation type="plasmid" evidence="1">
    <name>pNCPPB880-40</name>
</geneLocation>
<name>I3W2E3_PSESX</name>